<comment type="caution">
    <text evidence="1">The sequence shown here is derived from an EMBL/GenBank/DDBJ whole genome shotgun (WGS) entry which is preliminary data.</text>
</comment>
<evidence type="ECO:0000313" key="1">
    <source>
        <dbReference type="EMBL" id="KAJ1939073.1"/>
    </source>
</evidence>
<organism evidence="1 2">
    <name type="scientific">Linderina macrospora</name>
    <dbReference type="NCBI Taxonomy" id="4868"/>
    <lineage>
        <taxon>Eukaryota</taxon>
        <taxon>Fungi</taxon>
        <taxon>Fungi incertae sedis</taxon>
        <taxon>Zoopagomycota</taxon>
        <taxon>Kickxellomycotina</taxon>
        <taxon>Kickxellomycetes</taxon>
        <taxon>Kickxellales</taxon>
        <taxon>Kickxellaceae</taxon>
        <taxon>Linderina</taxon>
    </lineage>
</organism>
<gene>
    <name evidence="1" type="ORF">FBU59_004242</name>
</gene>
<evidence type="ECO:0000313" key="2">
    <source>
        <dbReference type="Proteomes" id="UP001150603"/>
    </source>
</evidence>
<proteinExistence type="predicted"/>
<reference evidence="1" key="1">
    <citation type="submission" date="2022-07" db="EMBL/GenBank/DDBJ databases">
        <title>Phylogenomic reconstructions and comparative analyses of Kickxellomycotina fungi.</title>
        <authorList>
            <person name="Reynolds N.K."/>
            <person name="Stajich J.E."/>
            <person name="Barry K."/>
            <person name="Grigoriev I.V."/>
            <person name="Crous P."/>
            <person name="Smith M.E."/>
        </authorList>
    </citation>
    <scope>NUCLEOTIDE SEQUENCE</scope>
    <source>
        <strain evidence="1">NRRL 5244</strain>
    </source>
</reference>
<name>A0ACC1J681_9FUNG</name>
<dbReference type="EMBL" id="JANBPW010002964">
    <property type="protein sequence ID" value="KAJ1939073.1"/>
    <property type="molecule type" value="Genomic_DNA"/>
</dbReference>
<accession>A0ACC1J681</accession>
<keyword evidence="2" id="KW-1185">Reference proteome</keyword>
<sequence length="159" mass="17835">MLRATATKSLRSVTAARLASAPRRFASTESHHEEHKSDSQTADEGFTSPVWKYTLGAIAGLYVVSKYDDYVEKSGRVHPITKLIASSMPDPVANKQTFKEYQQDVAKRAEFNILQWEEKAQEVSSMDTVIYQKRQATWGTPVGTKVDMSAVGHRTNIRE</sequence>
<protein>
    <submittedName>
        <fullName evidence="1">Uncharacterized protein</fullName>
    </submittedName>
</protein>
<dbReference type="Proteomes" id="UP001150603">
    <property type="component" value="Unassembled WGS sequence"/>
</dbReference>